<dbReference type="PROSITE" id="PS50293">
    <property type="entry name" value="TPR_REGION"/>
    <property type="match status" value="1"/>
</dbReference>
<keyword evidence="1" id="KW-0677">Repeat</keyword>
<dbReference type="SMART" id="SM00028">
    <property type="entry name" value="TPR"/>
    <property type="match status" value="2"/>
</dbReference>
<gene>
    <name evidence="3" type="ORF">N336_12369</name>
</gene>
<evidence type="ECO:0000313" key="4">
    <source>
        <dbReference type="Proteomes" id="UP000053238"/>
    </source>
</evidence>
<sequence>REAESFKEQGNAYYAKKDYNEAYNYYTKAIDTCPNNASYYGNRAATLMMLGRFREALGDAQQSVRLDDSFVRVLIVRNDCLQSFGEKMRCRLLELDHKNTQAQQELKNASTVLEYEKIAEVDFEKRDFRKVVFCMDRALEFAPACHRFKILKAECLALLGRYPEAQSVA</sequence>
<dbReference type="InterPro" id="IPR019734">
    <property type="entry name" value="TPR_rpt"/>
</dbReference>
<dbReference type="SUPFAM" id="SSF48452">
    <property type="entry name" value="TPR-like"/>
    <property type="match status" value="1"/>
</dbReference>
<dbReference type="PROSITE" id="PS50005">
    <property type="entry name" value="TPR"/>
    <property type="match status" value="1"/>
</dbReference>
<organism evidence="3 4">
    <name type="scientific">Phalacrocorax carbo</name>
    <name type="common">Great cormorant</name>
    <name type="synonym">Pelecanus carbo</name>
    <dbReference type="NCBI Taxonomy" id="9209"/>
    <lineage>
        <taxon>Eukaryota</taxon>
        <taxon>Metazoa</taxon>
        <taxon>Chordata</taxon>
        <taxon>Craniata</taxon>
        <taxon>Vertebrata</taxon>
        <taxon>Euteleostomi</taxon>
        <taxon>Archelosauria</taxon>
        <taxon>Archosauria</taxon>
        <taxon>Dinosauria</taxon>
        <taxon>Saurischia</taxon>
        <taxon>Theropoda</taxon>
        <taxon>Coelurosauria</taxon>
        <taxon>Aves</taxon>
        <taxon>Neognathae</taxon>
        <taxon>Neoaves</taxon>
        <taxon>Aequornithes</taxon>
        <taxon>Suliformes</taxon>
        <taxon>Phalacrocoracidae</taxon>
        <taxon>Phalacrocorax</taxon>
    </lineage>
</organism>
<dbReference type="Pfam" id="PF13414">
    <property type="entry name" value="TPR_11"/>
    <property type="match status" value="1"/>
</dbReference>
<evidence type="ECO:0000256" key="2">
    <source>
        <dbReference type="PROSITE-ProRule" id="PRU00339"/>
    </source>
</evidence>
<proteinExistence type="predicted"/>
<evidence type="ECO:0000313" key="3">
    <source>
        <dbReference type="EMBL" id="KFW85488.1"/>
    </source>
</evidence>
<name>A0A093Q929_PHACA</name>
<keyword evidence="2" id="KW-0802">TPR repeat</keyword>
<dbReference type="EMBL" id="KL418011">
    <property type="protein sequence ID" value="KFW85488.1"/>
    <property type="molecule type" value="Genomic_DNA"/>
</dbReference>
<dbReference type="Gene3D" id="1.25.40.10">
    <property type="entry name" value="Tetratricopeptide repeat domain"/>
    <property type="match status" value="1"/>
</dbReference>
<dbReference type="InterPro" id="IPR011990">
    <property type="entry name" value="TPR-like_helical_dom_sf"/>
</dbReference>
<dbReference type="PANTHER" id="PTHR45188">
    <property type="entry name" value="DNAJ PROTEIN P58IPK HOMOLOG"/>
    <property type="match status" value="1"/>
</dbReference>
<feature type="repeat" description="TPR" evidence="2">
    <location>
        <begin position="3"/>
        <end position="36"/>
    </location>
</feature>
<dbReference type="Proteomes" id="UP000053238">
    <property type="component" value="Unassembled WGS sequence"/>
</dbReference>
<keyword evidence="4" id="KW-1185">Reference proteome</keyword>
<evidence type="ECO:0000256" key="1">
    <source>
        <dbReference type="ARBA" id="ARBA00022737"/>
    </source>
</evidence>
<feature type="non-terminal residue" evidence="3">
    <location>
        <position position="1"/>
    </location>
</feature>
<accession>A0A093Q929</accession>
<feature type="non-terminal residue" evidence="3">
    <location>
        <position position="169"/>
    </location>
</feature>
<dbReference type="AlphaFoldDB" id="A0A093Q929"/>
<reference evidence="3 4" key="1">
    <citation type="submission" date="2014-04" db="EMBL/GenBank/DDBJ databases">
        <title>Genome evolution of avian class.</title>
        <authorList>
            <person name="Zhang G."/>
            <person name="Li C."/>
        </authorList>
    </citation>
    <scope>NUCLEOTIDE SEQUENCE [LARGE SCALE GENOMIC DNA]</scope>
    <source>
        <strain evidence="3">BGI_N336</strain>
    </source>
</reference>
<dbReference type="PANTHER" id="PTHR45188:SF2">
    <property type="entry name" value="DNAJ HOMOLOG SUBFAMILY C MEMBER 7"/>
    <property type="match status" value="1"/>
</dbReference>
<protein>
    <submittedName>
        <fullName evidence="3">DnaJ subfamily C member 7</fullName>
    </submittedName>
</protein>